<keyword evidence="1" id="KW-0175">Coiled coil</keyword>
<comment type="caution">
    <text evidence="2">The sequence shown here is derived from an EMBL/GenBank/DDBJ whole genome shotgun (WGS) entry which is preliminary data.</text>
</comment>
<protein>
    <recommendedName>
        <fullName evidence="4">F5/8 type C domain-containing protein</fullName>
    </recommendedName>
</protein>
<dbReference type="SUPFAM" id="SSF49785">
    <property type="entry name" value="Galactose-binding domain-like"/>
    <property type="match status" value="1"/>
</dbReference>
<dbReference type="InterPro" id="IPR008979">
    <property type="entry name" value="Galactose-bd-like_sf"/>
</dbReference>
<dbReference type="Gene3D" id="2.60.120.260">
    <property type="entry name" value="Galactose-binding domain-like"/>
    <property type="match status" value="1"/>
</dbReference>
<dbReference type="Proteomes" id="UP001470230">
    <property type="component" value="Unassembled WGS sequence"/>
</dbReference>
<feature type="coiled-coil region" evidence="1">
    <location>
        <begin position="356"/>
        <end position="487"/>
    </location>
</feature>
<dbReference type="EMBL" id="JAPFFF010000085">
    <property type="protein sequence ID" value="KAK8835513.1"/>
    <property type="molecule type" value="Genomic_DNA"/>
</dbReference>
<name>A0ABR2GNI9_9EUKA</name>
<evidence type="ECO:0000313" key="2">
    <source>
        <dbReference type="EMBL" id="KAK8835513.1"/>
    </source>
</evidence>
<sequence>MENQTFIEIKDEFPDTHYFSYKGEKYPIKFDFFKISSNFFSKNQEMLEKTPIIPLVEESEEINIEMTKENINNFIDFVQHKKVPINKENVISFNYLATRFEVRSLIDITNDYITRNSKEIALDILINHQSDSKFDSKPYELIISRNLSFYIKDERLVELNIRILDRILKEYFQKYRNPKEIKEMKEINDFIFRCLDKHGQSASSLFTYADFGEFRNEYLNKLLKEYSDIFDFHYINSETLKSLYERQSDVIFQNEKQKETLERELSNIKSQHSQELNELSMKYDKEIETMKSLLKTAQTAIEDMKMTIENKEELNKKHEEHRQRLMKEEIDNIKSQHSQELIEMSQMYNNEIQTMKMMLQSAIDNMNSNLEKKEEQIEKQEELNKQMIKEEIDKNKSEHSQQLIELSNKCDNLIESMKKTIEIIQQSTQSSICDIKTKLEIIEEQNMKQKDQIQEVTKENIELRSAISQQEKIIEQHQALANQIKQQQNIQTFEHINGHEFEGIFNHLNKTCGCNPHLKGIINISSNGDEWNYCYQVIDNDFESYFYPSASANSYIQFDFKEKKVSLSKYVLESKGIFCDKLINWEIVGSNDCKNWIQIDEQHINVWEGIYNVSTYSTNNQEFYRYFRIRLKGSNSNCHYTLLLTSIEFFGKLIK</sequence>
<feature type="coiled-coil region" evidence="1">
    <location>
        <begin position="251"/>
        <end position="331"/>
    </location>
</feature>
<evidence type="ECO:0000313" key="3">
    <source>
        <dbReference type="Proteomes" id="UP001470230"/>
    </source>
</evidence>
<accession>A0ABR2GNI9</accession>
<gene>
    <name evidence="2" type="ORF">M9Y10_044355</name>
</gene>
<evidence type="ECO:0008006" key="4">
    <source>
        <dbReference type="Google" id="ProtNLM"/>
    </source>
</evidence>
<proteinExistence type="predicted"/>
<evidence type="ECO:0000256" key="1">
    <source>
        <dbReference type="SAM" id="Coils"/>
    </source>
</evidence>
<organism evidence="2 3">
    <name type="scientific">Tritrichomonas musculus</name>
    <dbReference type="NCBI Taxonomy" id="1915356"/>
    <lineage>
        <taxon>Eukaryota</taxon>
        <taxon>Metamonada</taxon>
        <taxon>Parabasalia</taxon>
        <taxon>Tritrichomonadida</taxon>
        <taxon>Tritrichomonadidae</taxon>
        <taxon>Tritrichomonas</taxon>
    </lineage>
</organism>
<keyword evidence="3" id="KW-1185">Reference proteome</keyword>
<reference evidence="2 3" key="1">
    <citation type="submission" date="2024-04" db="EMBL/GenBank/DDBJ databases">
        <title>Tritrichomonas musculus Genome.</title>
        <authorList>
            <person name="Alves-Ferreira E."/>
            <person name="Grigg M."/>
            <person name="Lorenzi H."/>
            <person name="Galac M."/>
        </authorList>
    </citation>
    <scope>NUCLEOTIDE SEQUENCE [LARGE SCALE GENOMIC DNA]</scope>
    <source>
        <strain evidence="2 3">EAF2021</strain>
    </source>
</reference>